<reference evidence="2 3" key="1">
    <citation type="journal article" date="2015" name="Genome Announc.">
        <title>Complete Genome Sequence of Cupriavidus basilensis 4G11, Isolated from the Oak Ridge Field Research Center Site.</title>
        <authorList>
            <person name="Ray J."/>
            <person name="Waters R.J."/>
            <person name="Skerker J.M."/>
            <person name="Kuehl J.V."/>
            <person name="Price M.N."/>
            <person name="Huang J."/>
            <person name="Chakraborty R."/>
            <person name="Arkin A.P."/>
            <person name="Deutschbauer A."/>
        </authorList>
    </citation>
    <scope>NUCLEOTIDE SEQUENCE [LARGE SCALE GENOMIC DNA]</scope>
    <source>
        <strain evidence="2">4G11</strain>
    </source>
</reference>
<name>A0A0C4YES1_9BURK</name>
<gene>
    <name evidence="2" type="ORF">RR42_m3988</name>
</gene>
<dbReference type="STRING" id="68895.RR42_m3988"/>
<dbReference type="EMBL" id="CP010536">
    <property type="protein sequence ID" value="AJG21338.1"/>
    <property type="molecule type" value="Genomic_DNA"/>
</dbReference>
<keyword evidence="1" id="KW-1133">Transmembrane helix</keyword>
<keyword evidence="1" id="KW-0472">Membrane</keyword>
<accession>A0A0C4YES1</accession>
<feature type="transmembrane region" description="Helical" evidence="1">
    <location>
        <begin position="12"/>
        <end position="37"/>
    </location>
</feature>
<dbReference type="Proteomes" id="UP000031843">
    <property type="component" value="Chromosome main"/>
</dbReference>
<keyword evidence="1" id="KW-0812">Transmembrane</keyword>
<sequence>MFVAGSAAFFDTFVGTVFGPFVATFFVTSLSAAMGAFSFDLPS</sequence>
<protein>
    <submittedName>
        <fullName evidence="2">Uncharacterized protein</fullName>
    </submittedName>
</protein>
<organism evidence="2 3">
    <name type="scientific">Cupriavidus basilensis</name>
    <dbReference type="NCBI Taxonomy" id="68895"/>
    <lineage>
        <taxon>Bacteria</taxon>
        <taxon>Pseudomonadati</taxon>
        <taxon>Pseudomonadota</taxon>
        <taxon>Betaproteobacteria</taxon>
        <taxon>Burkholderiales</taxon>
        <taxon>Burkholderiaceae</taxon>
        <taxon>Cupriavidus</taxon>
    </lineage>
</organism>
<evidence type="ECO:0000313" key="3">
    <source>
        <dbReference type="Proteomes" id="UP000031843"/>
    </source>
</evidence>
<dbReference type="KEGG" id="cbw:RR42_m3988"/>
<proteinExistence type="predicted"/>
<keyword evidence="3" id="KW-1185">Reference proteome</keyword>
<evidence type="ECO:0000313" key="2">
    <source>
        <dbReference type="EMBL" id="AJG21338.1"/>
    </source>
</evidence>
<evidence type="ECO:0000256" key="1">
    <source>
        <dbReference type="SAM" id="Phobius"/>
    </source>
</evidence>
<dbReference type="AlphaFoldDB" id="A0A0C4YES1"/>